<dbReference type="CDD" id="cd06170">
    <property type="entry name" value="LuxR_C_like"/>
    <property type="match status" value="2"/>
</dbReference>
<dbReference type="Gene3D" id="3.40.50.2300">
    <property type="match status" value="1"/>
</dbReference>
<dbReference type="PANTHER" id="PTHR44688:SF16">
    <property type="entry name" value="DNA-BINDING TRANSCRIPTIONAL ACTIVATOR DEVR_DOSR"/>
    <property type="match status" value="1"/>
</dbReference>
<dbReference type="PROSITE" id="PS50043">
    <property type="entry name" value="HTH_LUXR_2"/>
    <property type="match status" value="2"/>
</dbReference>
<dbReference type="InterPro" id="IPR016032">
    <property type="entry name" value="Sig_transdc_resp-reg_C-effctor"/>
</dbReference>
<keyword evidence="3" id="KW-0804">Transcription</keyword>
<feature type="compositionally biased region" description="Basic and acidic residues" evidence="4">
    <location>
        <begin position="11"/>
        <end position="34"/>
    </location>
</feature>
<dbReference type="Gene3D" id="1.10.10.10">
    <property type="entry name" value="Winged helix-like DNA-binding domain superfamily/Winged helix DNA-binding domain"/>
    <property type="match status" value="1"/>
</dbReference>
<protein>
    <recommendedName>
        <fullName evidence="5">HTH luxR-type domain-containing protein</fullName>
    </recommendedName>
</protein>
<evidence type="ECO:0000259" key="5">
    <source>
        <dbReference type="PROSITE" id="PS50043"/>
    </source>
</evidence>
<evidence type="ECO:0000256" key="4">
    <source>
        <dbReference type="SAM" id="MobiDB-lite"/>
    </source>
</evidence>
<keyword evidence="7" id="KW-1185">Reference proteome</keyword>
<name>A0A917SS83_9ACTN</name>
<feature type="domain" description="HTH luxR-type" evidence="5">
    <location>
        <begin position="348"/>
        <end position="413"/>
    </location>
</feature>
<accession>A0A917SS83</accession>
<dbReference type="PROSITE" id="PS00622">
    <property type="entry name" value="HTH_LUXR_1"/>
    <property type="match status" value="1"/>
</dbReference>
<dbReference type="GO" id="GO:0006355">
    <property type="term" value="P:regulation of DNA-templated transcription"/>
    <property type="evidence" value="ECO:0007669"/>
    <property type="project" value="InterPro"/>
</dbReference>
<keyword evidence="2" id="KW-0238">DNA-binding</keyword>
<dbReference type="Pfam" id="PF00196">
    <property type="entry name" value="GerE"/>
    <property type="match status" value="2"/>
</dbReference>
<feature type="region of interest" description="Disordered" evidence="4">
    <location>
        <begin position="1"/>
        <end position="54"/>
    </location>
</feature>
<dbReference type="AlphaFoldDB" id="A0A917SS83"/>
<dbReference type="Proteomes" id="UP000655208">
    <property type="component" value="Unassembled WGS sequence"/>
</dbReference>
<dbReference type="SMART" id="SM00421">
    <property type="entry name" value="HTH_LUXR"/>
    <property type="match status" value="2"/>
</dbReference>
<evidence type="ECO:0000313" key="6">
    <source>
        <dbReference type="EMBL" id="GGL95174.1"/>
    </source>
</evidence>
<dbReference type="InterPro" id="IPR000792">
    <property type="entry name" value="Tscrpt_reg_LuxR_C"/>
</dbReference>
<keyword evidence="1" id="KW-0805">Transcription regulation</keyword>
<dbReference type="SUPFAM" id="SSF46894">
    <property type="entry name" value="C-terminal effector domain of the bipartite response regulators"/>
    <property type="match status" value="2"/>
</dbReference>
<evidence type="ECO:0000256" key="2">
    <source>
        <dbReference type="ARBA" id="ARBA00023125"/>
    </source>
</evidence>
<sequence>MQAVTSVGHAHHPDPHHPDAHHPDAHDPDAHHLDGVAFQPDRTPPVGTTSVPAADPGTIRVAVVADDPERLELVAAVLHRPDVASALEVSRLLAGEFLVVDTDGDLTTHPRSAGPAAPVDVAVLLAPLDGSLVRLVHLLVERRIAPKLMVLSADADIDRISLVEAVGAGADGWLGTDVPPSAMARTIRGVVAGEPGFARHHLAHLVDALRTATTPVEPPGEDAAAVLTRREQEIVIALTVEPSTRAVAQRLGVAETTVRWHTARLLKKLGIGSRDELHDLLTRSAILSTMVDELAGGAAVTVTDGAVATGPVRDVLPIPPVTIRPQTIAAVPAVVTRLTGHHRGAERTATSWASLAQSELRIVRLVAHGMTNREIASHLFLSKHTVDSHLKRAFAKLHVRSRVELTRAVLAHNPESLTG</sequence>
<dbReference type="PANTHER" id="PTHR44688">
    <property type="entry name" value="DNA-BINDING TRANSCRIPTIONAL ACTIVATOR DEVR_DOSR"/>
    <property type="match status" value="1"/>
</dbReference>
<gene>
    <name evidence="6" type="ORF">GCM10011594_13600</name>
</gene>
<evidence type="ECO:0000256" key="1">
    <source>
        <dbReference type="ARBA" id="ARBA00023015"/>
    </source>
</evidence>
<dbReference type="PRINTS" id="PR00038">
    <property type="entry name" value="HTHLUXR"/>
</dbReference>
<evidence type="ECO:0000256" key="3">
    <source>
        <dbReference type="ARBA" id="ARBA00023163"/>
    </source>
</evidence>
<feature type="domain" description="HTH luxR-type" evidence="5">
    <location>
        <begin position="220"/>
        <end position="285"/>
    </location>
</feature>
<evidence type="ECO:0000313" key="7">
    <source>
        <dbReference type="Proteomes" id="UP000655208"/>
    </source>
</evidence>
<organism evidence="6 7">
    <name type="scientific">Nakamurella endophytica</name>
    <dbReference type="NCBI Taxonomy" id="1748367"/>
    <lineage>
        <taxon>Bacteria</taxon>
        <taxon>Bacillati</taxon>
        <taxon>Actinomycetota</taxon>
        <taxon>Actinomycetes</taxon>
        <taxon>Nakamurellales</taxon>
        <taxon>Nakamurellaceae</taxon>
        <taxon>Nakamurella</taxon>
    </lineage>
</organism>
<dbReference type="EMBL" id="BMNA01000002">
    <property type="protein sequence ID" value="GGL95174.1"/>
    <property type="molecule type" value="Genomic_DNA"/>
</dbReference>
<dbReference type="InterPro" id="IPR036388">
    <property type="entry name" value="WH-like_DNA-bd_sf"/>
</dbReference>
<dbReference type="GO" id="GO:0003677">
    <property type="term" value="F:DNA binding"/>
    <property type="evidence" value="ECO:0007669"/>
    <property type="project" value="UniProtKB-KW"/>
</dbReference>
<reference evidence="6" key="1">
    <citation type="journal article" date="2014" name="Int. J. Syst. Evol. Microbiol.">
        <title>Complete genome sequence of Corynebacterium casei LMG S-19264T (=DSM 44701T), isolated from a smear-ripened cheese.</title>
        <authorList>
            <consortium name="US DOE Joint Genome Institute (JGI-PGF)"/>
            <person name="Walter F."/>
            <person name="Albersmeier A."/>
            <person name="Kalinowski J."/>
            <person name="Ruckert C."/>
        </authorList>
    </citation>
    <scope>NUCLEOTIDE SEQUENCE</scope>
    <source>
        <strain evidence="6">CGMCC 4.7308</strain>
    </source>
</reference>
<reference evidence="6" key="2">
    <citation type="submission" date="2020-09" db="EMBL/GenBank/DDBJ databases">
        <authorList>
            <person name="Sun Q."/>
            <person name="Zhou Y."/>
        </authorList>
    </citation>
    <scope>NUCLEOTIDE SEQUENCE</scope>
    <source>
        <strain evidence="6">CGMCC 4.7308</strain>
    </source>
</reference>
<proteinExistence type="predicted"/>
<comment type="caution">
    <text evidence="6">The sequence shown here is derived from an EMBL/GenBank/DDBJ whole genome shotgun (WGS) entry which is preliminary data.</text>
</comment>